<feature type="chain" id="PRO_5016659797" evidence="1">
    <location>
        <begin position="22"/>
        <end position="291"/>
    </location>
</feature>
<evidence type="ECO:0000256" key="1">
    <source>
        <dbReference type="SAM" id="SignalP"/>
    </source>
</evidence>
<proteinExistence type="predicted"/>
<name>A0A348WJA9_9RHOB</name>
<accession>A0A348WJA9</accession>
<dbReference type="EMBL" id="DMVW01000220">
    <property type="protein sequence ID" value="HAR54621.1"/>
    <property type="molecule type" value="Genomic_DNA"/>
</dbReference>
<comment type="caution">
    <text evidence="2">The sequence shown here is derived from an EMBL/GenBank/DDBJ whole genome shotgun (WGS) entry which is preliminary data.</text>
</comment>
<dbReference type="AlphaFoldDB" id="A0A348WJA9"/>
<evidence type="ECO:0000313" key="3">
    <source>
        <dbReference type="Proteomes" id="UP000264719"/>
    </source>
</evidence>
<sequence>MSKVIAWGALAWLALGQMAMAQSGEGCLAPDQLRDKDVRRHAAQLARDVCISEIEIAEHGVPWRFTVIENSKLQQGPTIFLLHDNENSAFDTALYAVRKYGGKLVALETGDSRDYQGQDPNRNFGATAQATAPCAQMRRKPAPIFTKFLTDLRGRRPGFVLTLHNNANGHTGNGGSGGISAARQSAVMKGLPAPGGGDEDDAILLAGTQAFEQNGAAQKLVAQLHKAQVNVIYEHVRPEGNDCSFSNYIVLNQLGDYYNIEAQHGHTGPQKRMLDILMGIERVKVRDRGVK</sequence>
<protein>
    <submittedName>
        <fullName evidence="2">Uncharacterized protein</fullName>
    </submittedName>
</protein>
<dbReference type="Proteomes" id="UP000264719">
    <property type="component" value="Unassembled WGS sequence"/>
</dbReference>
<evidence type="ECO:0000313" key="2">
    <source>
        <dbReference type="EMBL" id="HAR54621.1"/>
    </source>
</evidence>
<gene>
    <name evidence="2" type="ORF">DCS45_22505</name>
</gene>
<reference evidence="2 3" key="1">
    <citation type="journal article" date="2018" name="Nat. Biotechnol.">
        <title>A standardized bacterial taxonomy based on genome phylogeny substantially revises the tree of life.</title>
        <authorList>
            <person name="Parks D.H."/>
            <person name="Chuvochina M."/>
            <person name="Waite D.W."/>
            <person name="Rinke C."/>
            <person name="Skarshewski A."/>
            <person name="Chaumeil P.A."/>
            <person name="Hugenholtz P."/>
        </authorList>
    </citation>
    <scope>NUCLEOTIDE SEQUENCE [LARGE SCALE GENOMIC DNA]</scope>
    <source>
        <strain evidence="2">UBA9169</strain>
    </source>
</reference>
<keyword evidence="1" id="KW-0732">Signal</keyword>
<organism evidence="2 3">
    <name type="scientific">Roseovarius nubinhibens</name>
    <dbReference type="NCBI Taxonomy" id="314263"/>
    <lineage>
        <taxon>Bacteria</taxon>
        <taxon>Pseudomonadati</taxon>
        <taxon>Pseudomonadota</taxon>
        <taxon>Alphaproteobacteria</taxon>
        <taxon>Rhodobacterales</taxon>
        <taxon>Roseobacteraceae</taxon>
        <taxon>Roseovarius</taxon>
    </lineage>
</organism>
<dbReference type="RefSeq" id="WP_339853858.1">
    <property type="nucleotide sequence ID" value="NZ_CAXAXR010000006.1"/>
</dbReference>
<feature type="signal peptide" evidence="1">
    <location>
        <begin position="1"/>
        <end position="21"/>
    </location>
</feature>